<dbReference type="PANTHER" id="PTHR30250">
    <property type="entry name" value="PST FAMILY PREDICTED COLANIC ACID TRANSPORTER"/>
    <property type="match status" value="1"/>
</dbReference>
<feature type="transmembrane region" description="Helical" evidence="6">
    <location>
        <begin position="250"/>
        <end position="277"/>
    </location>
</feature>
<feature type="transmembrane region" description="Helical" evidence="6">
    <location>
        <begin position="363"/>
        <end position="381"/>
    </location>
</feature>
<protein>
    <submittedName>
        <fullName evidence="7">PST family polysaccharide transporter</fullName>
    </submittedName>
</protein>
<dbReference type="GO" id="GO:0005886">
    <property type="term" value="C:plasma membrane"/>
    <property type="evidence" value="ECO:0007669"/>
    <property type="project" value="UniProtKB-SubCell"/>
</dbReference>
<feature type="transmembrane region" description="Helical" evidence="6">
    <location>
        <begin position="43"/>
        <end position="65"/>
    </location>
</feature>
<accession>A0A4Q7S4P5</accession>
<gene>
    <name evidence="7" type="ORF">EV147_0342</name>
</gene>
<evidence type="ECO:0000256" key="5">
    <source>
        <dbReference type="ARBA" id="ARBA00023136"/>
    </source>
</evidence>
<proteinExistence type="predicted"/>
<evidence type="ECO:0000313" key="7">
    <source>
        <dbReference type="EMBL" id="RZT41355.1"/>
    </source>
</evidence>
<evidence type="ECO:0000256" key="4">
    <source>
        <dbReference type="ARBA" id="ARBA00022989"/>
    </source>
</evidence>
<evidence type="ECO:0000313" key="8">
    <source>
        <dbReference type="Proteomes" id="UP000291078"/>
    </source>
</evidence>
<keyword evidence="8" id="KW-1185">Reference proteome</keyword>
<evidence type="ECO:0000256" key="3">
    <source>
        <dbReference type="ARBA" id="ARBA00022692"/>
    </source>
</evidence>
<sequence length="417" mass="44556">MRRRVATNLLWMLIERGLQVATGIGVVAMLARALGPEGFAHFQYAQAIVLIAASLALICGGEVVVPRLVVTPTAAGQHRLMMHALVLRIGGAALGYLLMCTFLLVTRPPPETWIAALLLGISILLREPAGVVVAWMQAHTNNRPGTIFSLVALIAKAGLVASLFLAGTHNVPLFAATFAVEPIVLASLLFIYYLSRTPGGRRVQLEPALCRQLVSAGTLFWIGFILMMGARRADQLILQPSVPLTEFSAYAASMQILDNFTIVATILAGGIAPMYIYSKNALSVARQNVAYTALGLGLIGLVGAVMIASSAEWIIHLLYGSEFSSASRLLQVAALASIPVFADVGLSLLAVYLRRPKWIAMKWGLVLSVTIVFDLIAVPRYGAMGAIAGYAVSNAMAVCFGLVLWWRTGRSVQMATA</sequence>
<feature type="transmembrane region" description="Helical" evidence="6">
    <location>
        <begin position="9"/>
        <end position="31"/>
    </location>
</feature>
<keyword evidence="4 6" id="KW-1133">Transmembrane helix</keyword>
<dbReference type="PANTHER" id="PTHR30250:SF11">
    <property type="entry name" value="O-ANTIGEN TRANSPORTER-RELATED"/>
    <property type="match status" value="1"/>
</dbReference>
<feature type="transmembrane region" description="Helical" evidence="6">
    <location>
        <begin position="112"/>
        <end position="135"/>
    </location>
</feature>
<name>A0A4Q7S4P5_9BURK</name>
<organism evidence="7 8">
    <name type="scientific">Cupriavidus agavae</name>
    <dbReference type="NCBI Taxonomy" id="1001822"/>
    <lineage>
        <taxon>Bacteria</taxon>
        <taxon>Pseudomonadati</taxon>
        <taxon>Pseudomonadota</taxon>
        <taxon>Betaproteobacteria</taxon>
        <taxon>Burkholderiales</taxon>
        <taxon>Burkholderiaceae</taxon>
        <taxon>Cupriavidus</taxon>
    </lineage>
</organism>
<dbReference type="InterPro" id="IPR050833">
    <property type="entry name" value="Poly_Biosynth_Transport"/>
</dbReference>
<dbReference type="AlphaFoldDB" id="A0A4Q7S4P5"/>
<comment type="subcellular location">
    <subcellularLocation>
        <location evidence="1">Cell membrane</location>
        <topology evidence="1">Multi-pass membrane protein</topology>
    </subcellularLocation>
</comment>
<dbReference type="EMBL" id="SGXM01000001">
    <property type="protein sequence ID" value="RZT41355.1"/>
    <property type="molecule type" value="Genomic_DNA"/>
</dbReference>
<evidence type="ECO:0000256" key="1">
    <source>
        <dbReference type="ARBA" id="ARBA00004651"/>
    </source>
</evidence>
<dbReference type="RefSeq" id="WP_130389401.1">
    <property type="nucleotide sequence ID" value="NZ_SGXM01000001.1"/>
</dbReference>
<evidence type="ECO:0000256" key="2">
    <source>
        <dbReference type="ARBA" id="ARBA00022475"/>
    </source>
</evidence>
<keyword evidence="5 6" id="KW-0472">Membrane</keyword>
<feature type="transmembrane region" description="Helical" evidence="6">
    <location>
        <begin position="147"/>
        <end position="167"/>
    </location>
</feature>
<feature type="transmembrane region" description="Helical" evidence="6">
    <location>
        <begin position="289"/>
        <end position="309"/>
    </location>
</feature>
<keyword evidence="3 6" id="KW-0812">Transmembrane</keyword>
<feature type="transmembrane region" description="Helical" evidence="6">
    <location>
        <begin position="213"/>
        <end position="230"/>
    </location>
</feature>
<feature type="transmembrane region" description="Helical" evidence="6">
    <location>
        <begin position="387"/>
        <end position="406"/>
    </location>
</feature>
<evidence type="ECO:0000256" key="6">
    <source>
        <dbReference type="SAM" id="Phobius"/>
    </source>
</evidence>
<comment type="caution">
    <text evidence="7">The sequence shown here is derived from an EMBL/GenBank/DDBJ whole genome shotgun (WGS) entry which is preliminary data.</text>
</comment>
<keyword evidence="2" id="KW-1003">Cell membrane</keyword>
<feature type="transmembrane region" description="Helical" evidence="6">
    <location>
        <begin position="85"/>
        <end position="106"/>
    </location>
</feature>
<reference evidence="7 8" key="1">
    <citation type="journal article" date="2015" name="Stand. Genomic Sci.">
        <title>Genomic Encyclopedia of Bacterial and Archaeal Type Strains, Phase III: the genomes of soil and plant-associated and newly described type strains.</title>
        <authorList>
            <person name="Whitman W.B."/>
            <person name="Woyke T."/>
            <person name="Klenk H.P."/>
            <person name="Zhou Y."/>
            <person name="Lilburn T.G."/>
            <person name="Beck B.J."/>
            <person name="De Vos P."/>
            <person name="Vandamme P."/>
            <person name="Eisen J.A."/>
            <person name="Garrity G."/>
            <person name="Hugenholtz P."/>
            <person name="Kyrpides N.C."/>
        </authorList>
    </citation>
    <scope>NUCLEOTIDE SEQUENCE [LARGE SCALE GENOMIC DNA]</scope>
    <source>
        <strain evidence="7 8">ASC-9842</strain>
    </source>
</reference>
<feature type="transmembrane region" description="Helical" evidence="6">
    <location>
        <begin position="329"/>
        <end position="351"/>
    </location>
</feature>
<feature type="transmembrane region" description="Helical" evidence="6">
    <location>
        <begin position="173"/>
        <end position="193"/>
    </location>
</feature>
<dbReference type="Proteomes" id="UP000291078">
    <property type="component" value="Unassembled WGS sequence"/>
</dbReference>
<dbReference type="OrthoDB" id="88014at2"/>